<gene>
    <name evidence="2" type="ORF">G7B40_014070</name>
</gene>
<organism evidence="2 3">
    <name type="scientific">Aetokthonos hydrillicola Thurmond2011</name>
    <dbReference type="NCBI Taxonomy" id="2712845"/>
    <lineage>
        <taxon>Bacteria</taxon>
        <taxon>Bacillati</taxon>
        <taxon>Cyanobacteriota</taxon>
        <taxon>Cyanophyceae</taxon>
        <taxon>Nostocales</taxon>
        <taxon>Hapalosiphonaceae</taxon>
        <taxon>Aetokthonos</taxon>
    </lineage>
</organism>
<dbReference type="RefSeq" id="WP_310833856.1">
    <property type="nucleotide sequence ID" value="NZ_CAWQFN010000103.1"/>
</dbReference>
<evidence type="ECO:0000256" key="1">
    <source>
        <dbReference type="SAM" id="Phobius"/>
    </source>
</evidence>
<keyword evidence="3" id="KW-1185">Reference proteome</keyword>
<keyword evidence="1" id="KW-0812">Transmembrane</keyword>
<proteinExistence type="predicted"/>
<dbReference type="AlphaFoldDB" id="A0AAP5M5A4"/>
<keyword evidence="1" id="KW-0472">Membrane</keyword>
<comment type="caution">
    <text evidence="2">The sequence shown here is derived from an EMBL/GenBank/DDBJ whole genome shotgun (WGS) entry which is preliminary data.</text>
</comment>
<dbReference type="EMBL" id="JAALHA020000005">
    <property type="protein sequence ID" value="MDR9895686.1"/>
    <property type="molecule type" value="Genomic_DNA"/>
</dbReference>
<evidence type="ECO:0000313" key="3">
    <source>
        <dbReference type="Proteomes" id="UP000667802"/>
    </source>
</evidence>
<reference evidence="3" key="1">
    <citation type="journal article" date="2021" name="Science">
        <title>Hunting the eagle killer: A cyanobacterial neurotoxin causes vacuolar myelinopathy.</title>
        <authorList>
            <person name="Breinlinger S."/>
            <person name="Phillips T.J."/>
            <person name="Haram B.N."/>
            <person name="Mares J."/>
            <person name="Martinez Yerena J.A."/>
            <person name="Hrouzek P."/>
            <person name="Sobotka R."/>
            <person name="Henderson W.M."/>
            <person name="Schmieder P."/>
            <person name="Williams S.M."/>
            <person name="Lauderdale J.D."/>
            <person name="Wilde H.D."/>
            <person name="Gerrin W."/>
            <person name="Kust A."/>
            <person name="Washington J.W."/>
            <person name="Wagner C."/>
            <person name="Geier B."/>
            <person name="Liebeke M."/>
            <person name="Enke H."/>
            <person name="Niedermeyer T.H.J."/>
            <person name="Wilde S.B."/>
        </authorList>
    </citation>
    <scope>NUCLEOTIDE SEQUENCE [LARGE SCALE GENOMIC DNA]</scope>
    <source>
        <strain evidence="3">Thurmond2011</strain>
    </source>
</reference>
<keyword evidence="1" id="KW-1133">Transmembrane helix</keyword>
<feature type="transmembrane region" description="Helical" evidence="1">
    <location>
        <begin position="150"/>
        <end position="170"/>
    </location>
</feature>
<evidence type="ECO:0000313" key="2">
    <source>
        <dbReference type="EMBL" id="MDR9895686.1"/>
    </source>
</evidence>
<protein>
    <submittedName>
        <fullName evidence="2">Uncharacterized protein</fullName>
    </submittedName>
</protein>
<name>A0AAP5M5A4_9CYAN</name>
<sequence length="195" mass="22024">MAIQKLVKTQKQLAQERIEEERMHDVLLLLSQLLENEEVTVKLIINCLYDVGSVNLINKKIRSYPINAIALGIAKMSKPVFRIVAITWVNKNVPRLATNWLRSQVSFPNLEDKKPQVSVDIASKAHLEPLTVTRNNSIEEIKRLRSEVRYLTGISVTALIALASTLIWIIHSPQPKTIIFHATNSNGNLATKPMK</sequence>
<accession>A0AAP5M5A4</accession>
<dbReference type="Proteomes" id="UP000667802">
    <property type="component" value="Unassembled WGS sequence"/>
</dbReference>